<name>A0ACB0K858_TRIPR</name>
<keyword evidence="2" id="KW-1185">Reference proteome</keyword>
<reference evidence="1" key="1">
    <citation type="submission" date="2023-10" db="EMBL/GenBank/DDBJ databases">
        <authorList>
            <person name="Rodriguez Cubillos JULIANA M."/>
            <person name="De Vega J."/>
        </authorList>
    </citation>
    <scope>NUCLEOTIDE SEQUENCE</scope>
</reference>
<sequence>MIQAYFSTSFFMETPPPQKIKLVDLVQAYSSYVLVINFRHFFDFGTLEVYLSYVACNKRIKLGVLPCQLNYKDAAA</sequence>
<evidence type="ECO:0000313" key="1">
    <source>
        <dbReference type="EMBL" id="CAJ2653456.1"/>
    </source>
</evidence>
<protein>
    <submittedName>
        <fullName evidence="1">Uncharacterized protein</fullName>
    </submittedName>
</protein>
<comment type="caution">
    <text evidence="1">The sequence shown here is derived from an EMBL/GenBank/DDBJ whole genome shotgun (WGS) entry which is preliminary data.</text>
</comment>
<evidence type="ECO:0000313" key="2">
    <source>
        <dbReference type="Proteomes" id="UP001177021"/>
    </source>
</evidence>
<proteinExistence type="predicted"/>
<gene>
    <name evidence="1" type="ORF">MILVUS5_LOCUS20804</name>
</gene>
<organism evidence="1 2">
    <name type="scientific">Trifolium pratense</name>
    <name type="common">Red clover</name>
    <dbReference type="NCBI Taxonomy" id="57577"/>
    <lineage>
        <taxon>Eukaryota</taxon>
        <taxon>Viridiplantae</taxon>
        <taxon>Streptophyta</taxon>
        <taxon>Embryophyta</taxon>
        <taxon>Tracheophyta</taxon>
        <taxon>Spermatophyta</taxon>
        <taxon>Magnoliopsida</taxon>
        <taxon>eudicotyledons</taxon>
        <taxon>Gunneridae</taxon>
        <taxon>Pentapetalae</taxon>
        <taxon>rosids</taxon>
        <taxon>fabids</taxon>
        <taxon>Fabales</taxon>
        <taxon>Fabaceae</taxon>
        <taxon>Papilionoideae</taxon>
        <taxon>50 kb inversion clade</taxon>
        <taxon>NPAAA clade</taxon>
        <taxon>Hologalegina</taxon>
        <taxon>IRL clade</taxon>
        <taxon>Trifolieae</taxon>
        <taxon>Trifolium</taxon>
    </lineage>
</organism>
<accession>A0ACB0K858</accession>
<dbReference type="Proteomes" id="UP001177021">
    <property type="component" value="Unassembled WGS sequence"/>
</dbReference>
<dbReference type="EMBL" id="CASHSV030000206">
    <property type="protein sequence ID" value="CAJ2653456.1"/>
    <property type="molecule type" value="Genomic_DNA"/>
</dbReference>